<dbReference type="Gene3D" id="1.10.3300.10">
    <property type="entry name" value="Jann2411-like domain"/>
    <property type="match status" value="1"/>
</dbReference>
<reference evidence="2 3" key="1">
    <citation type="submission" date="2018-08" db="EMBL/GenBank/DDBJ databases">
        <title>Genomic Encyclopedia of Archaeal and Bacterial Type Strains, Phase II (KMG-II): from individual species to whole genera.</title>
        <authorList>
            <person name="Goeker M."/>
        </authorList>
    </citation>
    <scope>NUCLEOTIDE SEQUENCE [LARGE SCALE GENOMIC DNA]</scope>
    <source>
        <strain evidence="2 3">DSM 45791</strain>
    </source>
</reference>
<evidence type="ECO:0000313" key="2">
    <source>
        <dbReference type="EMBL" id="REH26432.1"/>
    </source>
</evidence>
<dbReference type="Pfam" id="PF11706">
    <property type="entry name" value="zf-CGNR"/>
    <property type="match status" value="1"/>
</dbReference>
<comment type="caution">
    <text evidence="2">The sequence shown here is derived from an EMBL/GenBank/DDBJ whole genome shotgun (WGS) entry which is preliminary data.</text>
</comment>
<dbReference type="SUPFAM" id="SSF160904">
    <property type="entry name" value="Jann2411-like"/>
    <property type="match status" value="1"/>
</dbReference>
<dbReference type="EMBL" id="QUNO01000032">
    <property type="protein sequence ID" value="REH26432.1"/>
    <property type="molecule type" value="Genomic_DNA"/>
</dbReference>
<evidence type="ECO:0000259" key="1">
    <source>
        <dbReference type="Pfam" id="PF11706"/>
    </source>
</evidence>
<dbReference type="Pfam" id="PF07336">
    <property type="entry name" value="ABATE"/>
    <property type="match status" value="1"/>
</dbReference>
<keyword evidence="3" id="KW-1185">Reference proteome</keyword>
<dbReference type="OrthoDB" id="123307at2"/>
<gene>
    <name evidence="2" type="ORF">BCF44_1323</name>
</gene>
<dbReference type="PANTHER" id="PTHR35525:SF3">
    <property type="entry name" value="BLL6575 PROTEIN"/>
    <property type="match status" value="1"/>
</dbReference>
<dbReference type="Proteomes" id="UP000256269">
    <property type="component" value="Unassembled WGS sequence"/>
</dbReference>
<feature type="domain" description="Zinc finger CGNR" evidence="1">
    <location>
        <begin position="135"/>
        <end position="177"/>
    </location>
</feature>
<dbReference type="PANTHER" id="PTHR35525">
    <property type="entry name" value="BLL6575 PROTEIN"/>
    <property type="match status" value="1"/>
</dbReference>
<dbReference type="InterPro" id="IPR010852">
    <property type="entry name" value="ABATE"/>
</dbReference>
<dbReference type="AlphaFoldDB" id="A0A3E0GTL6"/>
<proteinExistence type="predicted"/>
<organism evidence="2 3">
    <name type="scientific">Kutzneria buriramensis</name>
    <dbReference type="NCBI Taxonomy" id="1045776"/>
    <lineage>
        <taxon>Bacteria</taxon>
        <taxon>Bacillati</taxon>
        <taxon>Actinomycetota</taxon>
        <taxon>Actinomycetes</taxon>
        <taxon>Pseudonocardiales</taxon>
        <taxon>Pseudonocardiaceae</taxon>
        <taxon>Kutzneria</taxon>
    </lineage>
</organism>
<protein>
    <submittedName>
        <fullName evidence="2">Putative RNA-binding Zn ribbon-like protein</fullName>
    </submittedName>
</protein>
<name>A0A3E0GTL6_9PSEU</name>
<dbReference type="InterPro" id="IPR021005">
    <property type="entry name" value="Znf_CGNR"/>
</dbReference>
<sequence>MVHRFPCDHPALDFVGTLRGRRFEGPLEMLDGPAALDAWFRESKLIDAGPPASVPDLTSAIALRESIYALVAVRLFGDVRNDTDVAMLNEYARPVPGVVELTPAGRRVEATARQGLSMVARAAIELLGGPDVELLKECQRPECNQVFIDRSRGFRREWCSMTTCGNKVKGATYRARQRGNLAPAN</sequence>
<dbReference type="InterPro" id="IPR023286">
    <property type="entry name" value="ABATE_dom_sf"/>
</dbReference>
<dbReference type="RefSeq" id="WP_116181860.1">
    <property type="nucleotide sequence ID" value="NZ_CP144375.1"/>
</dbReference>
<accession>A0A3E0GTL6</accession>
<evidence type="ECO:0000313" key="3">
    <source>
        <dbReference type="Proteomes" id="UP000256269"/>
    </source>
</evidence>